<evidence type="ECO:0000256" key="2">
    <source>
        <dbReference type="ARBA" id="ARBA00022723"/>
    </source>
</evidence>
<proteinExistence type="predicted"/>
<dbReference type="InterPro" id="IPR002933">
    <property type="entry name" value="Peptidase_M20"/>
</dbReference>
<dbReference type="Proteomes" id="UP000070096">
    <property type="component" value="Unassembled WGS sequence"/>
</dbReference>
<dbReference type="GO" id="GO:0046872">
    <property type="term" value="F:metal ion binding"/>
    <property type="evidence" value="ECO:0007669"/>
    <property type="project" value="UniProtKB-KW"/>
</dbReference>
<protein>
    <submittedName>
        <fullName evidence="5">Acetylornithine deacetylase/Succinyl-diaminopimelate desuccinylase or related deacylase</fullName>
    </submittedName>
</protein>
<gene>
    <name evidence="5" type="ORF">SGODD07_01180</name>
</gene>
<dbReference type="EMBL" id="LQRC01000174">
    <property type="protein sequence ID" value="KXT71560.1"/>
    <property type="molecule type" value="Genomic_DNA"/>
</dbReference>
<dbReference type="Pfam" id="PF01546">
    <property type="entry name" value="Peptidase_M20"/>
    <property type="match status" value="1"/>
</dbReference>
<dbReference type="Gene3D" id="3.30.70.360">
    <property type="match status" value="1"/>
</dbReference>
<dbReference type="GO" id="GO:0009014">
    <property type="term" value="F:succinyl-diaminopimelate desuccinylase activity"/>
    <property type="evidence" value="ECO:0007669"/>
    <property type="project" value="TreeGrafter"/>
</dbReference>
<dbReference type="Gene3D" id="3.40.630.10">
    <property type="entry name" value="Zn peptidases"/>
    <property type="match status" value="1"/>
</dbReference>
<accession>A0A139N6E3</accession>
<dbReference type="GO" id="GO:0006508">
    <property type="term" value="P:proteolysis"/>
    <property type="evidence" value="ECO:0007669"/>
    <property type="project" value="UniProtKB-KW"/>
</dbReference>
<dbReference type="PATRIC" id="fig|1302.21.peg.1318"/>
<name>A0A139N6E3_STRGN</name>
<keyword evidence="2" id="KW-0479">Metal-binding</keyword>
<evidence type="ECO:0000259" key="4">
    <source>
        <dbReference type="Pfam" id="PF07687"/>
    </source>
</evidence>
<dbReference type="SUPFAM" id="SSF53187">
    <property type="entry name" value="Zn-dependent exopeptidases"/>
    <property type="match status" value="1"/>
</dbReference>
<comment type="caution">
    <text evidence="5">The sequence shown here is derived from an EMBL/GenBank/DDBJ whole genome shotgun (WGS) entry which is preliminary data.</text>
</comment>
<keyword evidence="1" id="KW-0645">Protease</keyword>
<reference evidence="5 6" key="1">
    <citation type="submission" date="2016-01" db="EMBL/GenBank/DDBJ databases">
        <title>Highly variable Streptococcus oralis are common among viridans streptococci isolated from primates.</title>
        <authorList>
            <person name="Denapaite D."/>
            <person name="Rieger M."/>
            <person name="Koendgen S."/>
            <person name="Brueckner R."/>
            <person name="Ochigava I."/>
            <person name="Kappeler P."/>
            <person name="Maetz-Rensing K."/>
            <person name="Leendertz F."/>
            <person name="Hakenbeck R."/>
        </authorList>
    </citation>
    <scope>NUCLEOTIDE SEQUENCE [LARGE SCALE GENOMIC DNA]</scope>
    <source>
        <strain evidence="5 6">DD07</strain>
    </source>
</reference>
<dbReference type="GO" id="GO:0005829">
    <property type="term" value="C:cytosol"/>
    <property type="evidence" value="ECO:0007669"/>
    <property type="project" value="TreeGrafter"/>
</dbReference>
<dbReference type="PANTHER" id="PTHR43270">
    <property type="entry name" value="BETA-ALA-HIS DIPEPTIDASE"/>
    <property type="match status" value="1"/>
</dbReference>
<evidence type="ECO:0000256" key="1">
    <source>
        <dbReference type="ARBA" id="ARBA00022670"/>
    </source>
</evidence>
<organism evidence="5 6">
    <name type="scientific">Streptococcus gordonii</name>
    <dbReference type="NCBI Taxonomy" id="1302"/>
    <lineage>
        <taxon>Bacteria</taxon>
        <taxon>Bacillati</taxon>
        <taxon>Bacillota</taxon>
        <taxon>Bacilli</taxon>
        <taxon>Lactobacillales</taxon>
        <taxon>Streptococcaceae</taxon>
        <taxon>Streptococcus</taxon>
    </lineage>
</organism>
<evidence type="ECO:0000313" key="5">
    <source>
        <dbReference type="EMBL" id="KXT71560.1"/>
    </source>
</evidence>
<feature type="domain" description="Peptidase M20 dimerisation" evidence="4">
    <location>
        <begin position="199"/>
        <end position="355"/>
    </location>
</feature>
<evidence type="ECO:0000256" key="3">
    <source>
        <dbReference type="ARBA" id="ARBA00022801"/>
    </source>
</evidence>
<dbReference type="InterPro" id="IPR011650">
    <property type="entry name" value="Peptidase_M20_dimer"/>
</dbReference>
<dbReference type="InterPro" id="IPR051458">
    <property type="entry name" value="Cyt/Met_Dipeptidase"/>
</dbReference>
<keyword evidence="3" id="KW-0378">Hydrolase</keyword>
<evidence type="ECO:0000313" key="6">
    <source>
        <dbReference type="Proteomes" id="UP000070096"/>
    </source>
</evidence>
<dbReference type="AlphaFoldDB" id="A0A139N6E3"/>
<dbReference type="GO" id="GO:0008233">
    <property type="term" value="F:peptidase activity"/>
    <property type="evidence" value="ECO:0007669"/>
    <property type="project" value="UniProtKB-KW"/>
</dbReference>
<dbReference type="PANTHER" id="PTHR43270:SF8">
    <property type="entry name" value="DI- AND TRIPEPTIDASE DUG2-RELATED"/>
    <property type="match status" value="1"/>
</dbReference>
<dbReference type="GO" id="GO:0009089">
    <property type="term" value="P:lysine biosynthetic process via diaminopimelate"/>
    <property type="evidence" value="ECO:0007669"/>
    <property type="project" value="TreeGrafter"/>
</dbReference>
<dbReference type="Pfam" id="PF07687">
    <property type="entry name" value="M20_dimer"/>
    <property type="match status" value="1"/>
</dbReference>
<sequence length="457" mass="51263">MAFFSEKEQLQKFEEDELTQAYFEVLRELIAKKSIFAQQIGLKEVADYLREVFEEAGAEVTVDASYRAPFVIARFKSSNPNAKSIIFYNHYDTVPADSDQPWTEDPFTLSVRDGAMYGRGVDDDKGHIVARLTALQKYREGKQDLPVNVTFIIEGAEESASTDLDRYLEKHKEELSGADLLIWEQGSRNALGQLEITGGNKGIVTFDAKVKSADVDIHSSFGGVIDSSSWYLLNALASLRGADGRILVEGIYEQIVEPNERELALVEEFARRNPEELKQIYGLELPLLEEEGHKFLRRYFFEPAINIEGISSGYQGRGVKTILPSEAKAKLEVRLVPGLEPQDVLDKIRKQLIKNGYPKVELIYTLGEMSYRSDMSAPSVLSVIELAKKYYREGVAVLPTSAGTGPMFTVYDALKIPMMAFGLGHANSRDHGGDENVRLADYYTHIELVEELIASYE</sequence>